<reference evidence="1 2" key="1">
    <citation type="submission" date="2024-04" db="EMBL/GenBank/DDBJ databases">
        <authorList>
            <person name="Waldvogel A.-M."/>
            <person name="Schoenle A."/>
        </authorList>
    </citation>
    <scope>NUCLEOTIDE SEQUENCE [LARGE SCALE GENOMIC DNA]</scope>
</reference>
<name>A0AAV2JB44_KNICA</name>
<dbReference type="EMBL" id="OZ035833">
    <property type="protein sequence ID" value="CAL1573696.1"/>
    <property type="molecule type" value="Genomic_DNA"/>
</dbReference>
<evidence type="ECO:0000313" key="1">
    <source>
        <dbReference type="EMBL" id="CAL1573696.1"/>
    </source>
</evidence>
<sequence length="104" mass="11028">MLTWERWLLGFKVTHWFGRRVAPCPGECDSGLRVSFCQLCGNGGGGSSGPPPRWLARSVGQALVLSLFFSLGKAAAVETGRSPSGALTHCSRSETSIAPAFAFL</sequence>
<protein>
    <recommendedName>
        <fullName evidence="3">Secreted protein</fullName>
    </recommendedName>
</protein>
<dbReference type="Proteomes" id="UP001497482">
    <property type="component" value="Chromosome 11"/>
</dbReference>
<gene>
    <name evidence="1" type="ORF">KC01_LOCUS5549</name>
</gene>
<organism evidence="1 2">
    <name type="scientific">Knipowitschia caucasica</name>
    <name type="common">Caucasian dwarf goby</name>
    <name type="synonym">Pomatoschistus caucasicus</name>
    <dbReference type="NCBI Taxonomy" id="637954"/>
    <lineage>
        <taxon>Eukaryota</taxon>
        <taxon>Metazoa</taxon>
        <taxon>Chordata</taxon>
        <taxon>Craniata</taxon>
        <taxon>Vertebrata</taxon>
        <taxon>Euteleostomi</taxon>
        <taxon>Actinopterygii</taxon>
        <taxon>Neopterygii</taxon>
        <taxon>Teleostei</taxon>
        <taxon>Neoteleostei</taxon>
        <taxon>Acanthomorphata</taxon>
        <taxon>Gobiaria</taxon>
        <taxon>Gobiiformes</taxon>
        <taxon>Gobioidei</taxon>
        <taxon>Gobiidae</taxon>
        <taxon>Gobiinae</taxon>
        <taxon>Knipowitschia</taxon>
    </lineage>
</organism>
<evidence type="ECO:0008006" key="3">
    <source>
        <dbReference type="Google" id="ProtNLM"/>
    </source>
</evidence>
<accession>A0AAV2JB44</accession>
<keyword evidence="2" id="KW-1185">Reference proteome</keyword>
<evidence type="ECO:0000313" key="2">
    <source>
        <dbReference type="Proteomes" id="UP001497482"/>
    </source>
</evidence>
<proteinExistence type="predicted"/>
<dbReference type="AlphaFoldDB" id="A0AAV2JB44"/>